<dbReference type="Pfam" id="PF13920">
    <property type="entry name" value="zf-C3HC4_3"/>
    <property type="match status" value="1"/>
</dbReference>
<keyword evidence="3" id="KW-0862">Zinc</keyword>
<dbReference type="InterPro" id="IPR013083">
    <property type="entry name" value="Znf_RING/FYVE/PHD"/>
</dbReference>
<dbReference type="SUPFAM" id="SSF47592">
    <property type="entry name" value="SWIB/MDM2 domain"/>
    <property type="match status" value="1"/>
</dbReference>
<evidence type="ECO:0000313" key="5">
    <source>
        <dbReference type="Proteomes" id="UP000694560"/>
    </source>
</evidence>
<accession>A0A8C5THS9</accession>
<dbReference type="GO" id="GO:0043066">
    <property type="term" value="P:negative regulation of apoptotic process"/>
    <property type="evidence" value="ECO:0007669"/>
    <property type="project" value="TreeGrafter"/>
</dbReference>
<evidence type="ECO:0000256" key="1">
    <source>
        <dbReference type="ARBA" id="ARBA00022723"/>
    </source>
</evidence>
<dbReference type="Gene3D" id="3.30.40.10">
    <property type="entry name" value="Zinc/RING finger domain, C3HC4 (zinc finger)"/>
    <property type="match status" value="1"/>
</dbReference>
<dbReference type="AlphaFoldDB" id="A0A8C5THS9"/>
<reference evidence="4" key="2">
    <citation type="submission" date="2025-09" db="UniProtKB">
        <authorList>
            <consortium name="Ensembl"/>
        </authorList>
    </citation>
    <scope>IDENTIFICATION</scope>
</reference>
<keyword evidence="1" id="KW-0479">Metal-binding</keyword>
<dbReference type="PANTHER" id="PTHR46858">
    <property type="entry name" value="OS05G0521000 PROTEIN"/>
    <property type="match status" value="1"/>
</dbReference>
<dbReference type="GO" id="GO:0002039">
    <property type="term" value="F:p53 binding"/>
    <property type="evidence" value="ECO:0007669"/>
    <property type="project" value="TreeGrafter"/>
</dbReference>
<sequence length="108" mass="12125">MLFFSSLVPPCSKALNSQIIPVFFPTKLCSVLQVRPKVPLLRILQAAGAQGDTFTLKELRPRDGNIVHGRTAHLVACFRCARMMLKRKGSPCPVCRKEIRMVIRIFMG</sequence>
<dbReference type="PANTHER" id="PTHR46858:SF12">
    <property type="entry name" value="PROTEIN MDM4"/>
    <property type="match status" value="1"/>
</dbReference>
<dbReference type="InterPro" id="IPR036885">
    <property type="entry name" value="SWIB_MDM2_dom_sf"/>
</dbReference>
<evidence type="ECO:0000256" key="3">
    <source>
        <dbReference type="ARBA" id="ARBA00022833"/>
    </source>
</evidence>
<dbReference type="GO" id="GO:0061630">
    <property type="term" value="F:ubiquitin protein ligase activity"/>
    <property type="evidence" value="ECO:0007669"/>
    <property type="project" value="TreeGrafter"/>
</dbReference>
<proteinExistence type="predicted"/>
<dbReference type="Ensembl" id="ENSMCST00000006816.1">
    <property type="protein sequence ID" value="ENSMCSP00000006659.1"/>
    <property type="gene ID" value="ENSMCSG00000004782.1"/>
</dbReference>
<evidence type="ECO:0000313" key="4">
    <source>
        <dbReference type="Ensembl" id="ENSMCSP00000006659.1"/>
    </source>
</evidence>
<protein>
    <submittedName>
        <fullName evidence="4">Uncharacterized protein</fullName>
    </submittedName>
</protein>
<evidence type="ECO:0000256" key="2">
    <source>
        <dbReference type="ARBA" id="ARBA00022771"/>
    </source>
</evidence>
<keyword evidence="2" id="KW-0863">Zinc-finger</keyword>
<reference evidence="4" key="1">
    <citation type="submission" date="2025-08" db="UniProtKB">
        <authorList>
            <consortium name="Ensembl"/>
        </authorList>
    </citation>
    <scope>IDENTIFICATION</scope>
</reference>
<keyword evidence="5" id="KW-1185">Reference proteome</keyword>
<dbReference type="GO" id="GO:0016567">
    <property type="term" value="P:protein ubiquitination"/>
    <property type="evidence" value="ECO:0007669"/>
    <property type="project" value="TreeGrafter"/>
</dbReference>
<organism evidence="4 5">
    <name type="scientific">Malurus cyaneus samueli</name>
    <dbReference type="NCBI Taxonomy" id="2593467"/>
    <lineage>
        <taxon>Eukaryota</taxon>
        <taxon>Metazoa</taxon>
        <taxon>Chordata</taxon>
        <taxon>Craniata</taxon>
        <taxon>Vertebrata</taxon>
        <taxon>Euteleostomi</taxon>
        <taxon>Archelosauria</taxon>
        <taxon>Archosauria</taxon>
        <taxon>Dinosauria</taxon>
        <taxon>Saurischia</taxon>
        <taxon>Theropoda</taxon>
        <taxon>Coelurosauria</taxon>
        <taxon>Aves</taxon>
        <taxon>Neognathae</taxon>
        <taxon>Neoaves</taxon>
        <taxon>Telluraves</taxon>
        <taxon>Australaves</taxon>
        <taxon>Passeriformes</taxon>
        <taxon>Meliphagoidea</taxon>
        <taxon>Maluridae</taxon>
        <taxon>Malurus</taxon>
    </lineage>
</organism>
<dbReference type="GO" id="GO:0008270">
    <property type="term" value="F:zinc ion binding"/>
    <property type="evidence" value="ECO:0007669"/>
    <property type="project" value="UniProtKB-KW"/>
</dbReference>
<name>A0A8C5THS9_9PASS</name>
<dbReference type="GO" id="GO:0010468">
    <property type="term" value="P:regulation of gene expression"/>
    <property type="evidence" value="ECO:0007669"/>
    <property type="project" value="TreeGrafter"/>
</dbReference>
<dbReference type="Proteomes" id="UP000694560">
    <property type="component" value="Unplaced"/>
</dbReference>